<dbReference type="EMBL" id="JAMKOV010000044">
    <property type="protein sequence ID" value="KAI8035212.1"/>
    <property type="molecule type" value="Genomic_DNA"/>
</dbReference>
<protein>
    <submittedName>
        <fullName evidence="2">Uncharacterized protein</fullName>
    </submittedName>
</protein>
<sequence>WRRTLSTFTLALSPRDFSLEVLAKRSAPKKARAKTKSQLTGQKSRATRKLVYFAIINPARALFVFVLIAQEITGTKASKTNGNLQKRKRK</sequence>
<dbReference type="AlphaFoldDB" id="A0A9Q0BK78"/>
<keyword evidence="1" id="KW-0812">Transmembrane</keyword>
<gene>
    <name evidence="2" type="ORF">M5D96_012023</name>
</gene>
<comment type="caution">
    <text evidence="2">The sequence shown here is derived from an EMBL/GenBank/DDBJ whole genome shotgun (WGS) entry which is preliminary data.</text>
</comment>
<accession>A0A9Q0BK78</accession>
<reference evidence="2" key="1">
    <citation type="journal article" date="2023" name="Genome Biol. Evol.">
        <title>Long-read-based Genome Assembly of Drosophila gunungcola Reveals Fewer Chemosensory Genes in Flower-breeding Species.</title>
        <authorList>
            <person name="Negi A."/>
            <person name="Liao B.Y."/>
            <person name="Yeh S.D."/>
        </authorList>
    </citation>
    <scope>NUCLEOTIDE SEQUENCE</scope>
    <source>
        <strain evidence="2">Sukarami</strain>
    </source>
</reference>
<dbReference type="Proteomes" id="UP001059596">
    <property type="component" value="Unassembled WGS sequence"/>
</dbReference>
<organism evidence="2 3">
    <name type="scientific">Drosophila gunungcola</name>
    <name type="common">fruit fly</name>
    <dbReference type="NCBI Taxonomy" id="103775"/>
    <lineage>
        <taxon>Eukaryota</taxon>
        <taxon>Metazoa</taxon>
        <taxon>Ecdysozoa</taxon>
        <taxon>Arthropoda</taxon>
        <taxon>Hexapoda</taxon>
        <taxon>Insecta</taxon>
        <taxon>Pterygota</taxon>
        <taxon>Neoptera</taxon>
        <taxon>Endopterygota</taxon>
        <taxon>Diptera</taxon>
        <taxon>Brachycera</taxon>
        <taxon>Muscomorpha</taxon>
        <taxon>Ephydroidea</taxon>
        <taxon>Drosophilidae</taxon>
        <taxon>Drosophila</taxon>
        <taxon>Sophophora</taxon>
    </lineage>
</organism>
<name>A0A9Q0BK78_9MUSC</name>
<feature type="non-terminal residue" evidence="2">
    <location>
        <position position="1"/>
    </location>
</feature>
<keyword evidence="1" id="KW-0472">Membrane</keyword>
<proteinExistence type="predicted"/>
<evidence type="ECO:0000313" key="3">
    <source>
        <dbReference type="Proteomes" id="UP001059596"/>
    </source>
</evidence>
<evidence type="ECO:0000256" key="1">
    <source>
        <dbReference type="SAM" id="Phobius"/>
    </source>
</evidence>
<feature type="non-terminal residue" evidence="2">
    <location>
        <position position="90"/>
    </location>
</feature>
<keyword evidence="1" id="KW-1133">Transmembrane helix</keyword>
<evidence type="ECO:0000313" key="2">
    <source>
        <dbReference type="EMBL" id="KAI8035212.1"/>
    </source>
</evidence>
<feature type="transmembrane region" description="Helical" evidence="1">
    <location>
        <begin position="50"/>
        <end position="69"/>
    </location>
</feature>
<keyword evidence="3" id="KW-1185">Reference proteome</keyword>